<dbReference type="Proteomes" id="UP000683925">
    <property type="component" value="Unassembled WGS sequence"/>
</dbReference>
<reference evidence="1" key="1">
    <citation type="submission" date="2021-01" db="EMBL/GenBank/DDBJ databases">
        <authorList>
            <consortium name="Genoscope - CEA"/>
            <person name="William W."/>
        </authorList>
    </citation>
    <scope>NUCLEOTIDE SEQUENCE</scope>
</reference>
<protein>
    <submittedName>
        <fullName evidence="1">Uncharacterized protein</fullName>
    </submittedName>
</protein>
<dbReference type="AlphaFoldDB" id="A0A8S1YBM2"/>
<dbReference type="EMBL" id="CAJJDP010000148">
    <property type="protein sequence ID" value="CAD8209222.1"/>
    <property type="molecule type" value="Genomic_DNA"/>
</dbReference>
<evidence type="ECO:0000313" key="2">
    <source>
        <dbReference type="Proteomes" id="UP000683925"/>
    </source>
</evidence>
<evidence type="ECO:0000313" key="1">
    <source>
        <dbReference type="EMBL" id="CAD8209222.1"/>
    </source>
</evidence>
<sequence>MKQYEQYLKCSSTRSAKKEQSERWFHTPRAIKEYKYYNLIIRFKSEKQQKPR</sequence>
<name>A0A8S1YBM2_PAROT</name>
<gene>
    <name evidence="1" type="ORF">POCTA_138.1.T1460107</name>
</gene>
<accession>A0A8S1YBM2</accession>
<organism evidence="1 2">
    <name type="scientific">Paramecium octaurelia</name>
    <dbReference type="NCBI Taxonomy" id="43137"/>
    <lineage>
        <taxon>Eukaryota</taxon>
        <taxon>Sar</taxon>
        <taxon>Alveolata</taxon>
        <taxon>Ciliophora</taxon>
        <taxon>Intramacronucleata</taxon>
        <taxon>Oligohymenophorea</taxon>
        <taxon>Peniculida</taxon>
        <taxon>Parameciidae</taxon>
        <taxon>Paramecium</taxon>
    </lineage>
</organism>
<comment type="caution">
    <text evidence="1">The sequence shown here is derived from an EMBL/GenBank/DDBJ whole genome shotgun (WGS) entry which is preliminary data.</text>
</comment>
<proteinExistence type="predicted"/>
<keyword evidence="2" id="KW-1185">Reference proteome</keyword>